<proteinExistence type="predicted"/>
<dbReference type="Proteomes" id="UP000789920">
    <property type="component" value="Unassembled WGS sequence"/>
</dbReference>
<comment type="caution">
    <text evidence="1">The sequence shown here is derived from an EMBL/GenBank/DDBJ whole genome shotgun (WGS) entry which is preliminary data.</text>
</comment>
<feature type="non-terminal residue" evidence="1">
    <location>
        <position position="88"/>
    </location>
</feature>
<sequence>MSKNIENVRPKVLQIPSGSGELDRIQRIIKTLSADKKKLQEEIELLKSNNPLYEETLKTLNSNINTTISMFNVKFNINDPIEKRMEQI</sequence>
<evidence type="ECO:0000313" key="2">
    <source>
        <dbReference type="Proteomes" id="UP000789920"/>
    </source>
</evidence>
<keyword evidence="2" id="KW-1185">Reference proteome</keyword>
<gene>
    <name evidence="1" type="ORF">RPERSI_LOCUS15618</name>
</gene>
<dbReference type="EMBL" id="CAJVQC010037682">
    <property type="protein sequence ID" value="CAG8764424.1"/>
    <property type="molecule type" value="Genomic_DNA"/>
</dbReference>
<accession>A0ACA9QS63</accession>
<organism evidence="1 2">
    <name type="scientific">Racocetra persica</name>
    <dbReference type="NCBI Taxonomy" id="160502"/>
    <lineage>
        <taxon>Eukaryota</taxon>
        <taxon>Fungi</taxon>
        <taxon>Fungi incertae sedis</taxon>
        <taxon>Mucoromycota</taxon>
        <taxon>Glomeromycotina</taxon>
        <taxon>Glomeromycetes</taxon>
        <taxon>Diversisporales</taxon>
        <taxon>Gigasporaceae</taxon>
        <taxon>Racocetra</taxon>
    </lineage>
</organism>
<protein>
    <submittedName>
        <fullName evidence="1">17627_t:CDS:1</fullName>
    </submittedName>
</protein>
<name>A0ACA9QS63_9GLOM</name>
<reference evidence="1" key="1">
    <citation type="submission" date="2021-06" db="EMBL/GenBank/DDBJ databases">
        <authorList>
            <person name="Kallberg Y."/>
            <person name="Tangrot J."/>
            <person name="Rosling A."/>
        </authorList>
    </citation>
    <scope>NUCLEOTIDE SEQUENCE</scope>
    <source>
        <strain evidence="1">MA461A</strain>
    </source>
</reference>
<evidence type="ECO:0000313" key="1">
    <source>
        <dbReference type="EMBL" id="CAG8764424.1"/>
    </source>
</evidence>